<dbReference type="Gene3D" id="3.40.50.300">
    <property type="entry name" value="P-loop containing nucleotide triphosphate hydrolases"/>
    <property type="match status" value="1"/>
</dbReference>
<dbReference type="GO" id="GO:0005524">
    <property type="term" value="F:ATP binding"/>
    <property type="evidence" value="ECO:0007669"/>
    <property type="project" value="InterPro"/>
</dbReference>
<dbReference type="STRING" id="649761.HMPREF0973_02815"/>
<organism evidence="2 3">
    <name type="scientific">Prevotella veroralis F0319</name>
    <dbReference type="NCBI Taxonomy" id="649761"/>
    <lineage>
        <taxon>Bacteria</taxon>
        <taxon>Pseudomonadati</taxon>
        <taxon>Bacteroidota</taxon>
        <taxon>Bacteroidia</taxon>
        <taxon>Bacteroidales</taxon>
        <taxon>Prevotellaceae</taxon>
        <taxon>Prevotella</taxon>
    </lineage>
</organism>
<dbReference type="AlphaFoldDB" id="C9MT45"/>
<dbReference type="Pfam" id="PF01637">
    <property type="entry name" value="ATPase_2"/>
    <property type="match status" value="1"/>
</dbReference>
<gene>
    <name evidence="2" type="ORF">HMPREF0973_02815</name>
</gene>
<accession>C9MT45</accession>
<dbReference type="PANTHER" id="PTHR34301:SF8">
    <property type="entry name" value="ATPASE DOMAIN-CONTAINING PROTEIN"/>
    <property type="match status" value="1"/>
</dbReference>
<comment type="caution">
    <text evidence="2">The sequence shown here is derived from an EMBL/GenBank/DDBJ whole genome shotgun (WGS) entry which is preliminary data.</text>
</comment>
<sequence>MTIDINPFIVSGQIPAQYFCDRQKEAKLLHDYLCNQQNVILSAERRMGKTKLVDFVFDKADIDNEYTTIFVDILETGTLNEFVYTFGNTVFRRVASRSEKMMRLFSMTLKSLSASFGYDPIQGTPTFDIKLGDIVQPDYTLSEIFEFINKSDRRCLIVIDEFQQITHYPEKNFEATLRTHIQKTSNANFVFAGSQRRIMDEMFGSKGRPFYNSARLIELNAIPLDIYTEFAQRNFHEAEKDVTTAAIKVVYDMMKGVTLYNQQIMNDAFACTPKHGICDEEMTNLLINRLLKQNDYRFREILQMLSEQQKATLFAIHEDSPASKITSANFTKKHRLKSPSSTQAALNKLLDIDLVTRQDGCYSLSDPLMNLWLTRRDRL</sequence>
<dbReference type="OrthoDB" id="9805535at2"/>
<dbReference type="HOGENOM" id="CLU_053804_1_1_10"/>
<evidence type="ECO:0000313" key="3">
    <source>
        <dbReference type="Proteomes" id="UP000003327"/>
    </source>
</evidence>
<dbReference type="RefSeq" id="WP_004384501.1">
    <property type="nucleotide sequence ID" value="NZ_GG698718.1"/>
</dbReference>
<dbReference type="EMBL" id="ACVA01000072">
    <property type="protein sequence ID" value="EEX17240.1"/>
    <property type="molecule type" value="Genomic_DNA"/>
</dbReference>
<proteinExistence type="predicted"/>
<evidence type="ECO:0000259" key="1">
    <source>
        <dbReference type="Pfam" id="PF01637"/>
    </source>
</evidence>
<dbReference type="InterPro" id="IPR011579">
    <property type="entry name" value="ATPase_dom"/>
</dbReference>
<protein>
    <recommendedName>
        <fullName evidence="1">ATPase domain-containing protein</fullName>
    </recommendedName>
</protein>
<reference evidence="2 3" key="1">
    <citation type="submission" date="2009-09" db="EMBL/GenBank/DDBJ databases">
        <authorList>
            <person name="Weinstock G."/>
            <person name="Sodergren E."/>
            <person name="Clifton S."/>
            <person name="Fulton L."/>
            <person name="Fulton B."/>
            <person name="Courtney L."/>
            <person name="Fronick C."/>
            <person name="Harrison M."/>
            <person name="Strong C."/>
            <person name="Farmer C."/>
            <person name="Delahaunty K."/>
            <person name="Markovic C."/>
            <person name="Hall O."/>
            <person name="Minx P."/>
            <person name="Tomlinson C."/>
            <person name="Mitreva M."/>
            <person name="Nelson J."/>
            <person name="Hou S."/>
            <person name="Wollam A."/>
            <person name="Pepin K.H."/>
            <person name="Johnson M."/>
            <person name="Bhonagiri V."/>
            <person name="Nash W.E."/>
            <person name="Warren W."/>
            <person name="Chinwalla A."/>
            <person name="Mardis E.R."/>
            <person name="Wilson R.K."/>
        </authorList>
    </citation>
    <scope>NUCLEOTIDE SEQUENCE [LARGE SCALE GENOMIC DNA]</scope>
    <source>
        <strain evidence="2 3">F0319</strain>
    </source>
</reference>
<dbReference type="eggNOG" id="COG1672">
    <property type="taxonomic scope" value="Bacteria"/>
</dbReference>
<feature type="domain" description="ATPase" evidence="1">
    <location>
        <begin position="19"/>
        <end position="254"/>
    </location>
</feature>
<dbReference type="SUPFAM" id="SSF52540">
    <property type="entry name" value="P-loop containing nucleoside triphosphate hydrolases"/>
    <property type="match status" value="1"/>
</dbReference>
<dbReference type="Proteomes" id="UP000003327">
    <property type="component" value="Unassembled WGS sequence"/>
</dbReference>
<evidence type="ECO:0000313" key="2">
    <source>
        <dbReference type="EMBL" id="EEX17240.1"/>
    </source>
</evidence>
<name>C9MT45_9BACT</name>
<dbReference type="InterPro" id="IPR027417">
    <property type="entry name" value="P-loop_NTPase"/>
</dbReference>
<dbReference type="PANTHER" id="PTHR34301">
    <property type="entry name" value="DNA-BINDING PROTEIN-RELATED"/>
    <property type="match status" value="1"/>
</dbReference>
<keyword evidence="3" id="KW-1185">Reference proteome</keyword>